<name>A0ACB8BTP6_9AGAM</name>
<reference evidence="1" key="1">
    <citation type="journal article" date="2021" name="New Phytol.">
        <title>Evolutionary innovations through gain and loss of genes in the ectomycorrhizal Boletales.</title>
        <authorList>
            <person name="Wu G."/>
            <person name="Miyauchi S."/>
            <person name="Morin E."/>
            <person name="Kuo A."/>
            <person name="Drula E."/>
            <person name="Varga T."/>
            <person name="Kohler A."/>
            <person name="Feng B."/>
            <person name="Cao Y."/>
            <person name="Lipzen A."/>
            <person name="Daum C."/>
            <person name="Hundley H."/>
            <person name="Pangilinan J."/>
            <person name="Johnson J."/>
            <person name="Barry K."/>
            <person name="LaButti K."/>
            <person name="Ng V."/>
            <person name="Ahrendt S."/>
            <person name="Min B."/>
            <person name="Choi I.G."/>
            <person name="Park H."/>
            <person name="Plett J.M."/>
            <person name="Magnuson J."/>
            <person name="Spatafora J.W."/>
            <person name="Nagy L.G."/>
            <person name="Henrissat B."/>
            <person name="Grigoriev I.V."/>
            <person name="Yang Z.L."/>
            <person name="Xu J."/>
            <person name="Martin F.M."/>
        </authorList>
    </citation>
    <scope>NUCLEOTIDE SEQUENCE</scope>
    <source>
        <strain evidence="1">KUC20120723A-06</strain>
    </source>
</reference>
<organism evidence="1 2">
    <name type="scientific">Leucogyrophana mollusca</name>
    <dbReference type="NCBI Taxonomy" id="85980"/>
    <lineage>
        <taxon>Eukaryota</taxon>
        <taxon>Fungi</taxon>
        <taxon>Dikarya</taxon>
        <taxon>Basidiomycota</taxon>
        <taxon>Agaricomycotina</taxon>
        <taxon>Agaricomycetes</taxon>
        <taxon>Agaricomycetidae</taxon>
        <taxon>Boletales</taxon>
        <taxon>Boletales incertae sedis</taxon>
        <taxon>Leucogyrophana</taxon>
    </lineage>
</organism>
<proteinExistence type="predicted"/>
<protein>
    <submittedName>
        <fullName evidence="1">Uncharacterized protein</fullName>
    </submittedName>
</protein>
<accession>A0ACB8BTP6</accession>
<dbReference type="EMBL" id="MU266343">
    <property type="protein sequence ID" value="KAH7929301.1"/>
    <property type="molecule type" value="Genomic_DNA"/>
</dbReference>
<sequence>MSQVPEPSHLGSGITSDSVLRRFFSYSFSSDECYKQGLAGILTPDVLRGKSDAEITELVRRAKVFYFNRTFEQNLTLEDVDTYQQALGINDAVPGSGELSITYQEVETPVMTFAELKTLIEQGRTGDIPNNRFIPESLNTAPPSQSTAPARKKPWETIQ</sequence>
<keyword evidence="2" id="KW-1185">Reference proteome</keyword>
<evidence type="ECO:0000313" key="2">
    <source>
        <dbReference type="Proteomes" id="UP000790709"/>
    </source>
</evidence>
<comment type="caution">
    <text evidence="1">The sequence shown here is derived from an EMBL/GenBank/DDBJ whole genome shotgun (WGS) entry which is preliminary data.</text>
</comment>
<dbReference type="Proteomes" id="UP000790709">
    <property type="component" value="Unassembled WGS sequence"/>
</dbReference>
<evidence type="ECO:0000313" key="1">
    <source>
        <dbReference type="EMBL" id="KAH7929301.1"/>
    </source>
</evidence>
<gene>
    <name evidence="1" type="ORF">BV22DRAFT_1003144</name>
</gene>